<evidence type="ECO:0000256" key="5">
    <source>
        <dbReference type="PIRSR" id="PIRSR601519-1"/>
    </source>
</evidence>
<dbReference type="GO" id="GO:0008199">
    <property type="term" value="F:ferric iron binding"/>
    <property type="evidence" value="ECO:0007669"/>
    <property type="project" value="InterPro"/>
</dbReference>
<keyword evidence="3 5" id="KW-0479">Metal-binding</keyword>
<feature type="binding site" evidence="5">
    <location>
        <position position="90"/>
    </location>
    <ligand>
        <name>Fe cation</name>
        <dbReference type="ChEBI" id="CHEBI:24875"/>
        <label>1</label>
    </ligand>
</feature>
<dbReference type="PANTHER" id="PTHR11431:SF43">
    <property type="entry name" value="FERRITIN"/>
    <property type="match status" value="1"/>
</dbReference>
<dbReference type="GO" id="GO:0006826">
    <property type="term" value="P:iron ion transport"/>
    <property type="evidence" value="ECO:0007669"/>
    <property type="project" value="InterPro"/>
</dbReference>
<dbReference type="InterPro" id="IPR012347">
    <property type="entry name" value="Ferritin-like"/>
</dbReference>
<dbReference type="Pfam" id="PF00210">
    <property type="entry name" value="Ferritin"/>
    <property type="match status" value="1"/>
</dbReference>
<keyword evidence="4 5" id="KW-0408">Iron</keyword>
<keyword evidence="6" id="KW-0560">Oxidoreductase</keyword>
<feature type="binding site" evidence="5">
    <location>
        <position position="137"/>
    </location>
    <ligand>
        <name>Fe cation</name>
        <dbReference type="ChEBI" id="CHEBI:24875"/>
        <label>1</label>
    </ligand>
</feature>
<dbReference type="InterPro" id="IPR001519">
    <property type="entry name" value="Ferritin"/>
</dbReference>
<dbReference type="GO" id="GO:0006879">
    <property type="term" value="P:intracellular iron ion homeostasis"/>
    <property type="evidence" value="ECO:0007669"/>
    <property type="project" value="UniProtKB-KW"/>
</dbReference>
<evidence type="ECO:0000256" key="3">
    <source>
        <dbReference type="ARBA" id="ARBA00022723"/>
    </source>
</evidence>
<name>A0AAW1U442_9CUCU</name>
<dbReference type="CDD" id="cd01056">
    <property type="entry name" value="Euk_Ferritin"/>
    <property type="match status" value="1"/>
</dbReference>
<proteinExistence type="inferred from homology"/>
<sequence length="231" mass="26721">MKSFVVVAFVIFVIAIVNGQLHCTTKPSKVPRDWIDMRNPCVEEVRNQIQEEINASMKYLAMGAHFSRDTVNRLGFAKFFFNAASEEREHAIKLIDYLLMRGELVSGVSDLIKRSISVPTTQWENGVAALEDAIRTEAFVTKNIRKVIRACEEPSDNSGFNDYHLSDYLTGSSWKNNIKDKKSWPIRFLNFRNSWVNMENLANFYSIRNYCEYFITEILTLQFLKKTTSSF</sequence>
<feature type="binding site" evidence="5">
    <location>
        <position position="87"/>
    </location>
    <ligand>
        <name>Fe cation</name>
        <dbReference type="ChEBI" id="CHEBI:24875"/>
        <label>1</label>
    </ligand>
</feature>
<evidence type="ECO:0000313" key="9">
    <source>
        <dbReference type="EMBL" id="KAK9874925.1"/>
    </source>
</evidence>
<comment type="caution">
    <text evidence="9">The sequence shown here is derived from an EMBL/GenBank/DDBJ whole genome shotgun (WGS) entry which is preliminary data.</text>
</comment>
<evidence type="ECO:0000313" key="10">
    <source>
        <dbReference type="Proteomes" id="UP001431783"/>
    </source>
</evidence>
<comment type="function">
    <text evidence="6">Stores iron in a soluble, non-toxic, readily available form. Important for iron homeostasis. Iron is taken up in the ferrous form and deposited as ferric hydroxides after oxidation.</text>
</comment>
<feature type="binding site" evidence="5">
    <location>
        <position position="52"/>
    </location>
    <ligand>
        <name>Fe cation</name>
        <dbReference type="ChEBI" id="CHEBI:24875"/>
        <label>1</label>
    </ligand>
</feature>
<dbReference type="AlphaFoldDB" id="A0AAW1U442"/>
<evidence type="ECO:0000256" key="6">
    <source>
        <dbReference type="RuleBase" id="RU361145"/>
    </source>
</evidence>
<dbReference type="PROSITE" id="PS50905">
    <property type="entry name" value="FERRITIN_LIKE"/>
    <property type="match status" value="1"/>
</dbReference>
<reference evidence="9 10" key="1">
    <citation type="submission" date="2023-03" db="EMBL/GenBank/DDBJ databases">
        <title>Genome insight into feeding habits of ladybird beetles.</title>
        <authorList>
            <person name="Li H.-S."/>
            <person name="Huang Y.-H."/>
            <person name="Pang H."/>
        </authorList>
    </citation>
    <scope>NUCLEOTIDE SEQUENCE [LARGE SCALE GENOMIC DNA]</scope>
    <source>
        <strain evidence="9">SYSU_2023b</strain>
        <tissue evidence="9">Whole body</tissue>
    </source>
</reference>
<dbReference type="Gene3D" id="1.20.1260.10">
    <property type="match status" value="1"/>
</dbReference>
<organism evidence="9 10">
    <name type="scientific">Henosepilachna vigintioctopunctata</name>
    <dbReference type="NCBI Taxonomy" id="420089"/>
    <lineage>
        <taxon>Eukaryota</taxon>
        <taxon>Metazoa</taxon>
        <taxon>Ecdysozoa</taxon>
        <taxon>Arthropoda</taxon>
        <taxon>Hexapoda</taxon>
        <taxon>Insecta</taxon>
        <taxon>Pterygota</taxon>
        <taxon>Neoptera</taxon>
        <taxon>Endopterygota</taxon>
        <taxon>Coleoptera</taxon>
        <taxon>Polyphaga</taxon>
        <taxon>Cucujiformia</taxon>
        <taxon>Coccinelloidea</taxon>
        <taxon>Coccinellidae</taxon>
        <taxon>Epilachninae</taxon>
        <taxon>Epilachnini</taxon>
        <taxon>Henosepilachna</taxon>
    </lineage>
</organism>
<keyword evidence="10" id="KW-1185">Reference proteome</keyword>
<gene>
    <name evidence="9" type="ORF">WA026_005740</name>
</gene>
<dbReference type="GO" id="GO:0005737">
    <property type="term" value="C:cytoplasm"/>
    <property type="evidence" value="ECO:0007669"/>
    <property type="project" value="TreeGrafter"/>
</dbReference>
<evidence type="ECO:0000259" key="8">
    <source>
        <dbReference type="PROSITE" id="PS50905"/>
    </source>
</evidence>
<feature type="signal peptide" evidence="7">
    <location>
        <begin position="1"/>
        <end position="19"/>
    </location>
</feature>
<dbReference type="GO" id="GO:0008198">
    <property type="term" value="F:ferrous iron binding"/>
    <property type="evidence" value="ECO:0007669"/>
    <property type="project" value="TreeGrafter"/>
</dbReference>
<dbReference type="InterPro" id="IPR008331">
    <property type="entry name" value="Ferritin_DPS_dom"/>
</dbReference>
<dbReference type="EMBL" id="JARQZJ010000032">
    <property type="protein sequence ID" value="KAK9874925.1"/>
    <property type="molecule type" value="Genomic_DNA"/>
</dbReference>
<dbReference type="InterPro" id="IPR009040">
    <property type="entry name" value="Ferritin-like_diiron"/>
</dbReference>
<dbReference type="Proteomes" id="UP001431783">
    <property type="component" value="Unassembled WGS sequence"/>
</dbReference>
<accession>A0AAW1U442</accession>
<evidence type="ECO:0000256" key="7">
    <source>
        <dbReference type="SAM" id="SignalP"/>
    </source>
</evidence>
<dbReference type="EC" id="1.16.3.1" evidence="6"/>
<comment type="catalytic activity">
    <reaction evidence="6">
        <text>4 Fe(2+) + O2 + 4 H(+) = 4 Fe(3+) + 2 H2O</text>
        <dbReference type="Rhea" id="RHEA:11148"/>
        <dbReference type="ChEBI" id="CHEBI:15377"/>
        <dbReference type="ChEBI" id="CHEBI:15378"/>
        <dbReference type="ChEBI" id="CHEBI:15379"/>
        <dbReference type="ChEBI" id="CHEBI:29033"/>
        <dbReference type="ChEBI" id="CHEBI:29034"/>
        <dbReference type="EC" id="1.16.3.1"/>
    </reaction>
</comment>
<dbReference type="InterPro" id="IPR009078">
    <property type="entry name" value="Ferritin-like_SF"/>
</dbReference>
<feature type="chain" id="PRO_5043811046" description="Ferritin" evidence="7">
    <location>
        <begin position="20"/>
        <end position="231"/>
    </location>
</feature>
<dbReference type="PANTHER" id="PTHR11431">
    <property type="entry name" value="FERRITIN"/>
    <property type="match status" value="1"/>
</dbReference>
<evidence type="ECO:0000256" key="2">
    <source>
        <dbReference type="ARBA" id="ARBA00022434"/>
    </source>
</evidence>
<comment type="similarity">
    <text evidence="1 6">Belongs to the ferritin family.</text>
</comment>
<keyword evidence="7" id="KW-0732">Signal</keyword>
<evidence type="ECO:0000256" key="4">
    <source>
        <dbReference type="ARBA" id="ARBA00023004"/>
    </source>
</evidence>
<evidence type="ECO:0000256" key="1">
    <source>
        <dbReference type="ARBA" id="ARBA00007513"/>
    </source>
</evidence>
<dbReference type="SUPFAM" id="SSF47240">
    <property type="entry name" value="Ferritin-like"/>
    <property type="match status" value="1"/>
</dbReference>
<protein>
    <recommendedName>
        <fullName evidence="6">Ferritin</fullName>
        <ecNumber evidence="6">1.16.3.1</ecNumber>
    </recommendedName>
</protein>
<dbReference type="GO" id="GO:0004322">
    <property type="term" value="F:ferroxidase activity"/>
    <property type="evidence" value="ECO:0007669"/>
    <property type="project" value="UniProtKB-EC"/>
</dbReference>
<keyword evidence="2 6" id="KW-0409">Iron storage</keyword>
<feature type="domain" description="Ferritin-like diiron" evidence="8">
    <location>
        <begin position="35"/>
        <end position="195"/>
    </location>
</feature>